<dbReference type="PANTHER" id="PTHR30093:SF47">
    <property type="entry name" value="TYPE IV PILUS NON-CORE MINOR PILIN PILE"/>
    <property type="match status" value="1"/>
</dbReference>
<reference evidence="2 3" key="1">
    <citation type="submission" date="2018-02" db="EMBL/GenBank/DDBJ databases">
        <title>Genome sequencing of Solimonas sp. HR-BB.</title>
        <authorList>
            <person name="Lee Y."/>
            <person name="Jeon C.O."/>
        </authorList>
    </citation>
    <scope>NUCLEOTIDE SEQUENCE [LARGE SCALE GENOMIC DNA]</scope>
    <source>
        <strain evidence="2 3">HR-BB</strain>
    </source>
</reference>
<keyword evidence="1" id="KW-0812">Transmembrane</keyword>
<name>A0A2S5TBA7_9GAMM</name>
<keyword evidence="1" id="KW-1133">Transmembrane helix</keyword>
<dbReference type="EMBL" id="PSNW01000014">
    <property type="protein sequence ID" value="PPE72293.1"/>
    <property type="molecule type" value="Genomic_DNA"/>
</dbReference>
<feature type="transmembrane region" description="Helical" evidence="1">
    <location>
        <begin position="20"/>
        <end position="46"/>
    </location>
</feature>
<evidence type="ECO:0000313" key="3">
    <source>
        <dbReference type="Proteomes" id="UP000238220"/>
    </source>
</evidence>
<dbReference type="PANTHER" id="PTHR30093">
    <property type="entry name" value="GENERAL SECRETION PATHWAY PROTEIN G"/>
    <property type="match status" value="1"/>
</dbReference>
<dbReference type="PROSITE" id="PS00409">
    <property type="entry name" value="PROKAR_NTER_METHYL"/>
    <property type="match status" value="1"/>
</dbReference>
<organism evidence="2 3">
    <name type="scientific">Solimonas fluminis</name>
    <dbReference type="NCBI Taxonomy" id="2086571"/>
    <lineage>
        <taxon>Bacteria</taxon>
        <taxon>Pseudomonadati</taxon>
        <taxon>Pseudomonadota</taxon>
        <taxon>Gammaproteobacteria</taxon>
        <taxon>Nevskiales</taxon>
        <taxon>Nevskiaceae</taxon>
        <taxon>Solimonas</taxon>
    </lineage>
</organism>
<sequence length="150" mass="16019">MTYRNTQAARSRQGHPHQGFTLLELMITVGIVSILATIALPSYTAYIDRARRAEARTALLDAAQFMQRFYAANNTYVGAGTAMPAALKRTPANGTQAYAIQVAAGATATSYTLQAVPQGPMTGDECGTLSITSTGVRGRTGSQTLERCWK</sequence>
<keyword evidence="1" id="KW-0472">Membrane</keyword>
<gene>
    <name evidence="2" type="ORF">C3942_19520</name>
</gene>
<dbReference type="GO" id="GO:0043683">
    <property type="term" value="P:type IV pilus assembly"/>
    <property type="evidence" value="ECO:0007669"/>
    <property type="project" value="InterPro"/>
</dbReference>
<dbReference type="AlphaFoldDB" id="A0A2S5TBA7"/>
<dbReference type="NCBIfam" id="TIGR02532">
    <property type="entry name" value="IV_pilin_GFxxxE"/>
    <property type="match status" value="1"/>
</dbReference>
<protein>
    <recommendedName>
        <fullName evidence="4">Type IV pilin</fullName>
    </recommendedName>
</protein>
<dbReference type="Pfam" id="PF16732">
    <property type="entry name" value="ComP_DUS"/>
    <property type="match status" value="1"/>
</dbReference>
<dbReference type="OrthoDB" id="5296638at2"/>
<dbReference type="InterPro" id="IPR012902">
    <property type="entry name" value="N_methyl_site"/>
</dbReference>
<evidence type="ECO:0008006" key="4">
    <source>
        <dbReference type="Google" id="ProtNLM"/>
    </source>
</evidence>
<dbReference type="InterPro" id="IPR031982">
    <property type="entry name" value="PilE-like"/>
</dbReference>
<proteinExistence type="predicted"/>
<comment type="caution">
    <text evidence="2">The sequence shown here is derived from an EMBL/GenBank/DDBJ whole genome shotgun (WGS) entry which is preliminary data.</text>
</comment>
<evidence type="ECO:0000256" key="1">
    <source>
        <dbReference type="SAM" id="Phobius"/>
    </source>
</evidence>
<accession>A0A2S5TBA7</accession>
<dbReference type="Gene3D" id="3.30.700.10">
    <property type="entry name" value="Glycoprotein, Type 4 Pilin"/>
    <property type="match status" value="1"/>
</dbReference>
<dbReference type="RefSeq" id="WP_104232048.1">
    <property type="nucleotide sequence ID" value="NZ_PSNW01000014.1"/>
</dbReference>
<dbReference type="InterPro" id="IPR045584">
    <property type="entry name" value="Pilin-like"/>
</dbReference>
<dbReference type="SUPFAM" id="SSF54523">
    <property type="entry name" value="Pili subunits"/>
    <property type="match status" value="1"/>
</dbReference>
<keyword evidence="3" id="KW-1185">Reference proteome</keyword>
<evidence type="ECO:0000313" key="2">
    <source>
        <dbReference type="EMBL" id="PPE72293.1"/>
    </source>
</evidence>
<dbReference type="Pfam" id="PF07963">
    <property type="entry name" value="N_methyl"/>
    <property type="match status" value="1"/>
</dbReference>
<dbReference type="Proteomes" id="UP000238220">
    <property type="component" value="Unassembled WGS sequence"/>
</dbReference>